<evidence type="ECO:0000313" key="16">
    <source>
        <dbReference type="Proteomes" id="UP000823619"/>
    </source>
</evidence>
<dbReference type="GO" id="GO:0005886">
    <property type="term" value="C:plasma membrane"/>
    <property type="evidence" value="ECO:0007669"/>
    <property type="project" value="TreeGrafter"/>
</dbReference>
<dbReference type="GO" id="GO:0009029">
    <property type="term" value="F:lipid-A 4'-kinase activity"/>
    <property type="evidence" value="ECO:0007669"/>
    <property type="project" value="UniProtKB-UniRule"/>
</dbReference>
<dbReference type="EC" id="2.7.1.130" evidence="3 13"/>
<comment type="pathway">
    <text evidence="2 13">Glycolipid biosynthesis; lipid IV(A) biosynthesis; lipid IV(A) from (3R)-3-hydroxytetradecanoyl-[acyl-carrier-protein] and UDP-N-acetyl-alpha-D-glucosamine: step 6/6.</text>
</comment>
<protein>
    <recommendedName>
        <fullName evidence="4 13">Tetraacyldisaccharide 4'-kinase</fullName>
        <ecNumber evidence="3 13">2.7.1.130</ecNumber>
    </recommendedName>
    <alternativeName>
        <fullName evidence="12 13">Lipid A 4'-kinase</fullName>
    </alternativeName>
</protein>
<evidence type="ECO:0000256" key="2">
    <source>
        <dbReference type="ARBA" id="ARBA00004870"/>
    </source>
</evidence>
<sequence>MLDQILLAPYYITLKIRHALYDSGIRKVHTAEIPTVSVGNVTVGGTGKTPHTEMLLRLLSGHPEWAGKHLAVLSRGYGRKSRGFQQVVAEYPAQDNEGRQDSKESPDKEVLAGQAGPDKAKKQVKRLRRKLPAPAAYFGDEPVQIKKKFPQVTVAVDKDRVEGCDFLKYPDRLQTSKKGKKCLYRDFPAADLAVLDDAFQYRRLKPSVSLVLVNYNRPVSKDHLLPVGRLRDLPERLAKADMLTVTKCPYYMEDEEKEAWATELGIKEYDPVSCTGIRKDGKEQALFFTTVRYDTLAPIFPEGDQRYAYSKQAILFSGIADDTPLKRYLSDTYKIVRHLTFGDHHEFTAGDMGTIRKAAEEYPTAVLVTTEKDSQRLACIPGMAKILKERMFFAPIKAEFVSEGDQERFMQVLTSHLCR</sequence>
<evidence type="ECO:0000256" key="9">
    <source>
        <dbReference type="ARBA" id="ARBA00022777"/>
    </source>
</evidence>
<proteinExistence type="inferred from homology"/>
<evidence type="ECO:0000256" key="12">
    <source>
        <dbReference type="ARBA" id="ARBA00029757"/>
    </source>
</evidence>
<feature type="region of interest" description="Disordered" evidence="14">
    <location>
        <begin position="90"/>
        <end position="123"/>
    </location>
</feature>
<keyword evidence="5 13" id="KW-0444">Lipid biosynthesis</keyword>
<dbReference type="EMBL" id="JADIMO010000026">
    <property type="protein sequence ID" value="MBO8444463.1"/>
    <property type="molecule type" value="Genomic_DNA"/>
</dbReference>
<evidence type="ECO:0000256" key="11">
    <source>
        <dbReference type="ARBA" id="ARBA00023098"/>
    </source>
</evidence>
<keyword evidence="8 13" id="KW-0547">Nucleotide-binding</keyword>
<evidence type="ECO:0000256" key="3">
    <source>
        <dbReference type="ARBA" id="ARBA00012071"/>
    </source>
</evidence>
<evidence type="ECO:0000313" key="15">
    <source>
        <dbReference type="EMBL" id="MBO8444463.1"/>
    </source>
</evidence>
<evidence type="ECO:0000256" key="8">
    <source>
        <dbReference type="ARBA" id="ARBA00022741"/>
    </source>
</evidence>
<dbReference type="InterPro" id="IPR003758">
    <property type="entry name" value="LpxK"/>
</dbReference>
<reference evidence="15" key="2">
    <citation type="journal article" date="2021" name="PeerJ">
        <title>Extensive microbial diversity within the chicken gut microbiome revealed by metagenomics and culture.</title>
        <authorList>
            <person name="Gilroy R."/>
            <person name="Ravi A."/>
            <person name="Getino M."/>
            <person name="Pursley I."/>
            <person name="Horton D.L."/>
            <person name="Alikhan N.F."/>
            <person name="Baker D."/>
            <person name="Gharbi K."/>
            <person name="Hall N."/>
            <person name="Watson M."/>
            <person name="Adriaenssens E.M."/>
            <person name="Foster-Nyarko E."/>
            <person name="Jarju S."/>
            <person name="Secka A."/>
            <person name="Antonio M."/>
            <person name="Oren A."/>
            <person name="Chaudhuri R.R."/>
            <person name="La Ragione R."/>
            <person name="Hildebrand F."/>
            <person name="Pallen M.J."/>
        </authorList>
    </citation>
    <scope>NUCLEOTIDE SEQUENCE</scope>
    <source>
        <strain evidence="15">D5-748</strain>
    </source>
</reference>
<feature type="compositionally biased region" description="Basic and acidic residues" evidence="14">
    <location>
        <begin position="96"/>
        <end position="110"/>
    </location>
</feature>
<keyword evidence="10 13" id="KW-0067">ATP-binding</keyword>
<dbReference type="PANTHER" id="PTHR42724">
    <property type="entry name" value="TETRAACYLDISACCHARIDE 4'-KINASE"/>
    <property type="match status" value="1"/>
</dbReference>
<dbReference type="PANTHER" id="PTHR42724:SF1">
    <property type="entry name" value="TETRAACYLDISACCHARIDE 4'-KINASE, MITOCHONDRIAL-RELATED"/>
    <property type="match status" value="1"/>
</dbReference>
<evidence type="ECO:0000256" key="6">
    <source>
        <dbReference type="ARBA" id="ARBA00022556"/>
    </source>
</evidence>
<feature type="binding site" evidence="13">
    <location>
        <begin position="42"/>
        <end position="49"/>
    </location>
    <ligand>
        <name>ATP</name>
        <dbReference type="ChEBI" id="CHEBI:30616"/>
    </ligand>
</feature>
<evidence type="ECO:0000256" key="4">
    <source>
        <dbReference type="ARBA" id="ARBA00016436"/>
    </source>
</evidence>
<keyword evidence="7 13" id="KW-0808">Transferase</keyword>
<dbReference type="Proteomes" id="UP000823619">
    <property type="component" value="Unassembled WGS sequence"/>
</dbReference>
<reference evidence="15" key="1">
    <citation type="submission" date="2020-10" db="EMBL/GenBank/DDBJ databases">
        <authorList>
            <person name="Gilroy R."/>
        </authorList>
    </citation>
    <scope>NUCLEOTIDE SEQUENCE</scope>
    <source>
        <strain evidence="15">D5-748</strain>
    </source>
</reference>
<comment type="catalytic activity">
    <reaction evidence="13">
        <text>a lipid A disaccharide + ATP = a lipid IVA + ADP + H(+)</text>
        <dbReference type="Rhea" id="RHEA:67840"/>
        <dbReference type="ChEBI" id="CHEBI:15378"/>
        <dbReference type="ChEBI" id="CHEBI:30616"/>
        <dbReference type="ChEBI" id="CHEBI:176343"/>
        <dbReference type="ChEBI" id="CHEBI:176425"/>
        <dbReference type="ChEBI" id="CHEBI:456216"/>
        <dbReference type="EC" id="2.7.1.130"/>
    </reaction>
</comment>
<gene>
    <name evidence="13" type="primary">lpxK</name>
    <name evidence="15" type="ORF">IAC23_02045</name>
</gene>
<dbReference type="HAMAP" id="MF_00409">
    <property type="entry name" value="LpxK"/>
    <property type="match status" value="1"/>
</dbReference>
<keyword evidence="6 13" id="KW-0441">Lipid A biosynthesis</keyword>
<comment type="caution">
    <text evidence="15">The sequence shown here is derived from an EMBL/GenBank/DDBJ whole genome shotgun (WGS) entry which is preliminary data.</text>
</comment>
<evidence type="ECO:0000256" key="10">
    <source>
        <dbReference type="ARBA" id="ARBA00022840"/>
    </source>
</evidence>
<dbReference type="GO" id="GO:0009244">
    <property type="term" value="P:lipopolysaccharide core region biosynthetic process"/>
    <property type="evidence" value="ECO:0007669"/>
    <property type="project" value="TreeGrafter"/>
</dbReference>
<dbReference type="GO" id="GO:0009245">
    <property type="term" value="P:lipid A biosynthetic process"/>
    <property type="evidence" value="ECO:0007669"/>
    <property type="project" value="UniProtKB-UniRule"/>
</dbReference>
<evidence type="ECO:0000256" key="1">
    <source>
        <dbReference type="ARBA" id="ARBA00002274"/>
    </source>
</evidence>
<comment type="function">
    <text evidence="1 13">Transfers the gamma-phosphate of ATP to the 4'-position of a tetraacyldisaccharide 1-phosphate intermediate (termed DS-1-P) to form tetraacyldisaccharide 1,4'-bis-phosphate (lipid IVA).</text>
</comment>
<comment type="similarity">
    <text evidence="13">Belongs to the LpxK family.</text>
</comment>
<keyword evidence="11 13" id="KW-0443">Lipid metabolism</keyword>
<evidence type="ECO:0000256" key="13">
    <source>
        <dbReference type="HAMAP-Rule" id="MF_00409"/>
    </source>
</evidence>
<evidence type="ECO:0000256" key="7">
    <source>
        <dbReference type="ARBA" id="ARBA00022679"/>
    </source>
</evidence>
<dbReference type="AlphaFoldDB" id="A0A9D9EBC2"/>
<evidence type="ECO:0000256" key="14">
    <source>
        <dbReference type="SAM" id="MobiDB-lite"/>
    </source>
</evidence>
<dbReference type="Pfam" id="PF02606">
    <property type="entry name" value="LpxK"/>
    <property type="match status" value="2"/>
</dbReference>
<dbReference type="GO" id="GO:0005524">
    <property type="term" value="F:ATP binding"/>
    <property type="evidence" value="ECO:0007669"/>
    <property type="project" value="UniProtKB-UniRule"/>
</dbReference>
<evidence type="ECO:0000256" key="5">
    <source>
        <dbReference type="ARBA" id="ARBA00022516"/>
    </source>
</evidence>
<accession>A0A9D9EBC2</accession>
<name>A0A9D9EBC2_9BACT</name>
<keyword evidence="9 13" id="KW-0418">Kinase</keyword>
<organism evidence="15 16">
    <name type="scientific">Candidatus Cryptobacteroides merdavium</name>
    <dbReference type="NCBI Taxonomy" id="2840769"/>
    <lineage>
        <taxon>Bacteria</taxon>
        <taxon>Pseudomonadati</taxon>
        <taxon>Bacteroidota</taxon>
        <taxon>Bacteroidia</taxon>
        <taxon>Bacteroidales</taxon>
        <taxon>Candidatus Cryptobacteroides</taxon>
    </lineage>
</organism>